<evidence type="ECO:0000256" key="5">
    <source>
        <dbReference type="SAM" id="SignalP"/>
    </source>
</evidence>
<feature type="signal peptide" evidence="5">
    <location>
        <begin position="1"/>
        <end position="19"/>
    </location>
</feature>
<accession>A0A7M7N7Z4</accession>
<keyword evidence="4" id="KW-1133">Transmembrane helix</keyword>
<reference evidence="7" key="1">
    <citation type="submission" date="2015-02" db="EMBL/GenBank/DDBJ databases">
        <title>Genome sequencing for Strongylocentrotus purpuratus.</title>
        <authorList>
            <person name="Murali S."/>
            <person name="Liu Y."/>
            <person name="Vee V."/>
            <person name="English A."/>
            <person name="Wang M."/>
            <person name="Skinner E."/>
            <person name="Han Y."/>
            <person name="Muzny D.M."/>
            <person name="Worley K.C."/>
            <person name="Gibbs R.A."/>
        </authorList>
    </citation>
    <scope>NUCLEOTIDE SEQUENCE</scope>
</reference>
<evidence type="ECO:0000313" key="7">
    <source>
        <dbReference type="Proteomes" id="UP000007110"/>
    </source>
</evidence>
<evidence type="ECO:0008006" key="8">
    <source>
        <dbReference type="Google" id="ProtNLM"/>
    </source>
</evidence>
<keyword evidence="4" id="KW-0472">Membrane</keyword>
<dbReference type="GO" id="GO:0008194">
    <property type="term" value="F:UDP-glycosyltransferase activity"/>
    <property type="evidence" value="ECO:0000318"/>
    <property type="project" value="GO_Central"/>
</dbReference>
<dbReference type="OMA" id="YHIPLAN"/>
<dbReference type="Gene3D" id="3.40.50.2000">
    <property type="entry name" value="Glycogen Phosphorylase B"/>
    <property type="match status" value="1"/>
</dbReference>
<dbReference type="Pfam" id="PF00201">
    <property type="entry name" value="UDPGT"/>
    <property type="match status" value="1"/>
</dbReference>
<dbReference type="GeneID" id="582390"/>
<keyword evidence="2" id="KW-0328">Glycosyltransferase</keyword>
<organism evidence="6 7">
    <name type="scientific">Strongylocentrotus purpuratus</name>
    <name type="common">Purple sea urchin</name>
    <dbReference type="NCBI Taxonomy" id="7668"/>
    <lineage>
        <taxon>Eukaryota</taxon>
        <taxon>Metazoa</taxon>
        <taxon>Echinodermata</taxon>
        <taxon>Eleutherozoa</taxon>
        <taxon>Echinozoa</taxon>
        <taxon>Echinoidea</taxon>
        <taxon>Euechinoidea</taxon>
        <taxon>Echinacea</taxon>
        <taxon>Camarodonta</taxon>
        <taxon>Echinidea</taxon>
        <taxon>Strongylocentrotidae</taxon>
        <taxon>Strongylocentrotus</taxon>
    </lineage>
</organism>
<evidence type="ECO:0000256" key="4">
    <source>
        <dbReference type="SAM" id="Phobius"/>
    </source>
</evidence>
<keyword evidence="7" id="KW-1185">Reference proteome</keyword>
<dbReference type="SUPFAM" id="SSF53756">
    <property type="entry name" value="UDP-Glycosyltransferase/glycogen phosphorylase"/>
    <property type="match status" value="1"/>
</dbReference>
<name>A0A7M7N7Z4_STRPU</name>
<evidence type="ECO:0000256" key="1">
    <source>
        <dbReference type="ARBA" id="ARBA00009995"/>
    </source>
</evidence>
<dbReference type="Proteomes" id="UP000007110">
    <property type="component" value="Unassembled WGS sequence"/>
</dbReference>
<dbReference type="PANTHER" id="PTHR48043:SF145">
    <property type="entry name" value="FI06409P-RELATED"/>
    <property type="match status" value="1"/>
</dbReference>
<dbReference type="InterPro" id="IPR050271">
    <property type="entry name" value="UDP-glycosyltransferase"/>
</dbReference>
<dbReference type="InParanoid" id="A0A7M7N7Z4"/>
<dbReference type="FunFam" id="3.40.50.2000:FF:000050">
    <property type="entry name" value="UDP-glucuronosyltransferase"/>
    <property type="match status" value="1"/>
</dbReference>
<dbReference type="RefSeq" id="XP_030832642.1">
    <property type="nucleotide sequence ID" value="XM_030976782.1"/>
</dbReference>
<protein>
    <recommendedName>
        <fullName evidence="8">UDP-glucuronosyltransferase</fullName>
    </recommendedName>
</protein>
<dbReference type="CDD" id="cd03784">
    <property type="entry name" value="GT1_Gtf-like"/>
    <property type="match status" value="1"/>
</dbReference>
<dbReference type="KEGG" id="spu:582390"/>
<dbReference type="EnsemblMetazoa" id="XM_030976782">
    <property type="protein sequence ID" value="XP_030832642"/>
    <property type="gene ID" value="LOC582390"/>
</dbReference>
<evidence type="ECO:0000256" key="3">
    <source>
        <dbReference type="ARBA" id="ARBA00022679"/>
    </source>
</evidence>
<dbReference type="PANTHER" id="PTHR48043">
    <property type="entry name" value="EG:EG0003.4 PROTEIN-RELATED"/>
    <property type="match status" value="1"/>
</dbReference>
<keyword evidence="3" id="KW-0808">Transferase</keyword>
<feature type="chain" id="PRO_5029798243" description="UDP-glucuronosyltransferase" evidence="5">
    <location>
        <begin position="20"/>
        <end position="532"/>
    </location>
</feature>
<evidence type="ECO:0000256" key="2">
    <source>
        <dbReference type="ARBA" id="ARBA00022676"/>
    </source>
</evidence>
<proteinExistence type="inferred from homology"/>
<keyword evidence="4" id="KW-0812">Transmembrane</keyword>
<dbReference type="AlphaFoldDB" id="A0A7M7N7Z4"/>
<keyword evidence="5" id="KW-0732">Signal</keyword>
<dbReference type="OrthoDB" id="5835829at2759"/>
<comment type="similarity">
    <text evidence="1">Belongs to the UDP-glycosyltransferase family.</text>
</comment>
<dbReference type="InterPro" id="IPR002213">
    <property type="entry name" value="UDP_glucos_trans"/>
</dbReference>
<reference evidence="6" key="2">
    <citation type="submission" date="2021-01" db="UniProtKB">
        <authorList>
            <consortium name="EnsemblMetazoa"/>
        </authorList>
    </citation>
    <scope>IDENTIFICATION</scope>
</reference>
<evidence type="ECO:0000313" key="6">
    <source>
        <dbReference type="EnsemblMetazoa" id="XP_030832642"/>
    </source>
</evidence>
<sequence length="532" mass="60058">MWCSMFFHLLVFWAGRVESAKILMSGVLGEGSHFTALVPIGRSLVQQGHSVTFLISEEYSYRARDPELSRLFEFEIFHYNDETLNANEFFRGFAQIGVEGSNGFIQLLQTYSIGRRVQVDMCESVLEDKAMMSRLATMDAIVFELPWPCSIFIKSYIERHLNAADVRMVLSSATAPVSTMFLMAGSPFNPAYQPASYTSYSSSMTFFQRMINSAYSLVLTSIMEFIMRNAYKQTVEKFDLHPNMASLSGSHEYIDLFLTNCDFATEFPFPLMPNVIAVGGLTARAAMPLEPELEDFMQSSGDHGVVVFSMGSYFASFTTHRQDLMKMILEALSRMPQKVVMQIKDPTLYSLPENVKAMPWISQNDLLGHPKTKAFLFHAGNNGYLEALYHGVPMVVIPIFGDHIDVTVRILSRGLGLMISKDNISADYLQHQLQEVLANSSYDATAKRLSAIFRDRPLGPADRAAFWIQHVIKHGGNYMRSPAHDLSFIQYHLIDIGLFMLLMTCLAFYVPFLFLGRCFSHTSESQSKCKSD</sequence>
<feature type="transmembrane region" description="Helical" evidence="4">
    <location>
        <begin position="496"/>
        <end position="515"/>
    </location>
</feature>